<evidence type="ECO:0000313" key="2">
    <source>
        <dbReference type="EMBL" id="EAR09282.1"/>
    </source>
</evidence>
<accession>A4BEU7</accession>
<dbReference type="Pfam" id="PF03781">
    <property type="entry name" value="FGE-sulfatase"/>
    <property type="match status" value="1"/>
</dbReference>
<evidence type="ECO:0000313" key="3">
    <source>
        <dbReference type="Proteomes" id="UP000005953"/>
    </source>
</evidence>
<proteinExistence type="predicted"/>
<dbReference type="InterPro" id="IPR042095">
    <property type="entry name" value="SUMF_sf"/>
</dbReference>
<dbReference type="SUPFAM" id="SSF56436">
    <property type="entry name" value="C-type lectin-like"/>
    <property type="match status" value="1"/>
</dbReference>
<comment type="caution">
    <text evidence="2">The sequence shown here is derived from an EMBL/GenBank/DDBJ whole genome shotgun (WGS) entry which is preliminary data.</text>
</comment>
<gene>
    <name evidence="2" type="ORF">MED297_18378</name>
</gene>
<evidence type="ECO:0000259" key="1">
    <source>
        <dbReference type="Pfam" id="PF03781"/>
    </source>
</evidence>
<name>A4BEU7_9GAMM</name>
<dbReference type="Proteomes" id="UP000005953">
    <property type="component" value="Unassembled WGS sequence"/>
</dbReference>
<dbReference type="EMBL" id="AAOE01000011">
    <property type="protein sequence ID" value="EAR09282.1"/>
    <property type="molecule type" value="Genomic_DNA"/>
</dbReference>
<dbReference type="PROSITE" id="PS51257">
    <property type="entry name" value="PROKAR_LIPOPROTEIN"/>
    <property type="match status" value="1"/>
</dbReference>
<organism evidence="2 3">
    <name type="scientific">Reinekea blandensis MED297</name>
    <dbReference type="NCBI Taxonomy" id="314283"/>
    <lineage>
        <taxon>Bacteria</taxon>
        <taxon>Pseudomonadati</taxon>
        <taxon>Pseudomonadota</taxon>
        <taxon>Gammaproteobacteria</taxon>
        <taxon>Oceanospirillales</taxon>
        <taxon>Saccharospirillaceae</taxon>
        <taxon>Reinekea</taxon>
    </lineage>
</organism>
<protein>
    <recommendedName>
        <fullName evidence="1">Sulfatase-modifying factor enzyme-like domain-containing protein</fullName>
    </recommendedName>
</protein>
<dbReference type="InterPro" id="IPR016187">
    <property type="entry name" value="CTDL_fold"/>
</dbReference>
<dbReference type="PANTHER" id="PTHR23150">
    <property type="entry name" value="SULFATASE MODIFYING FACTOR 1, 2"/>
    <property type="match status" value="1"/>
</dbReference>
<keyword evidence="3" id="KW-1185">Reference proteome</keyword>
<dbReference type="GO" id="GO:0120147">
    <property type="term" value="F:formylglycine-generating oxidase activity"/>
    <property type="evidence" value="ECO:0007669"/>
    <property type="project" value="TreeGrafter"/>
</dbReference>
<feature type="domain" description="Sulfatase-modifying factor enzyme-like" evidence="1">
    <location>
        <begin position="45"/>
        <end position="289"/>
    </location>
</feature>
<dbReference type="InterPro" id="IPR051043">
    <property type="entry name" value="Sulfatase_Mod_Factor_Kinase"/>
</dbReference>
<sequence length="323" mass="36190">MDMDTQKFFSLFAISVSIGVSGCNDQTPPKDSDPIDALIEKTLNNMVYVGGGSFMMGNIGYEVPEDDPNGTWITMEDGSKSYRVPFPGCSKSCFPIHKVNLSGFYINKYETTIGEYDVYTEANGLPMVYPERRELKSGNYLPDRPVYVGVDWHGANGYCQWLGEVTGLPFELPTEAQWEYAARSRGQAVRFATDTGELDFGRNSWDRHTGSFYGIDPVGSYPPNPLGLYDMTGNANEWVRDWYDPEIYEQGEQTNPTGPKDGDFWNSCKMSRGFGRQHSDASEINVYRRLPKKIDYTSGPGFRCSIDTDISLGELKSNVADKP</sequence>
<dbReference type="AlphaFoldDB" id="A4BEU7"/>
<dbReference type="Gene3D" id="3.90.1580.10">
    <property type="entry name" value="paralog of FGE (formylglycine-generating enzyme)"/>
    <property type="match status" value="1"/>
</dbReference>
<dbReference type="PANTHER" id="PTHR23150:SF19">
    <property type="entry name" value="FORMYLGLYCINE-GENERATING ENZYME"/>
    <property type="match status" value="1"/>
</dbReference>
<dbReference type="STRING" id="314283.MED297_18378"/>
<dbReference type="HOGENOM" id="CLU_012431_8_0_6"/>
<dbReference type="InterPro" id="IPR005532">
    <property type="entry name" value="SUMF_dom"/>
</dbReference>
<reference evidence="2 3" key="1">
    <citation type="submission" date="2006-02" db="EMBL/GenBank/DDBJ databases">
        <authorList>
            <person name="Pinhassi J."/>
            <person name="Pedros-Alio C."/>
            <person name="Ferriera S."/>
            <person name="Johnson J."/>
            <person name="Kravitz S."/>
            <person name="Halpern A."/>
            <person name="Remington K."/>
            <person name="Beeson K."/>
            <person name="Tran B."/>
            <person name="Rogers Y.-H."/>
            <person name="Friedman R."/>
            <person name="Venter J.C."/>
        </authorList>
    </citation>
    <scope>NUCLEOTIDE SEQUENCE [LARGE SCALE GENOMIC DNA]</scope>
    <source>
        <strain evidence="2 3">MED297</strain>
    </source>
</reference>